<proteinExistence type="predicted"/>
<evidence type="ECO:0000313" key="2">
    <source>
        <dbReference type="Proteomes" id="UP000026901"/>
    </source>
</evidence>
<reference evidence="2" key="1">
    <citation type="submission" date="2014-09" db="EMBL/GenBank/DDBJ databases">
        <authorList>
            <person name="Sauder A.B."/>
            <person name="McKenzie Q.R."/>
            <person name="Temple L.M."/>
            <person name="Alexis B.K."/>
            <person name="Al-Atrache Z."/>
            <person name="Lewis L.O."/>
            <person name="Loesser-Casey K.E."/>
            <person name="Mitchell K.J."/>
        </authorList>
    </citation>
    <scope>NUCLEOTIDE SEQUENCE [LARGE SCALE GENOMIC DNA]</scope>
</reference>
<sequence>MKDTKHMQEAKKTMEAAEEALHFAYCGNEMYIDDYMRIRNKLWEAQNDLRKVLEKC</sequence>
<dbReference type="GeneID" id="19525623"/>
<keyword evidence="2" id="KW-1185">Reference proteome</keyword>
<dbReference type="KEGG" id="vg:19525623"/>
<name>A0A024B1E3_9CAUD</name>
<dbReference type="RefSeq" id="YP_009035803.1">
    <property type="nucleotide sequence ID" value="NC_024207.1"/>
</dbReference>
<dbReference type="Proteomes" id="UP000026901">
    <property type="component" value="Segment"/>
</dbReference>
<protein>
    <submittedName>
        <fullName evidence="1">Uncharacterized protein</fullName>
    </submittedName>
</protein>
<dbReference type="EMBL" id="KJ489398">
    <property type="protein sequence ID" value="AHZ10006.1"/>
    <property type="molecule type" value="Genomic_DNA"/>
</dbReference>
<accession>A0A024B1E3</accession>
<evidence type="ECO:0000313" key="1">
    <source>
        <dbReference type="EMBL" id="AHZ10006.1"/>
    </source>
</evidence>
<organism evidence="1 2">
    <name type="scientific">Bacillus phage Evoli</name>
    <dbReference type="NCBI Taxonomy" id="1486658"/>
    <lineage>
        <taxon>Viruses</taxon>
        <taxon>Duplodnaviria</taxon>
        <taxon>Heunggongvirae</taxon>
        <taxon>Uroviricota</taxon>
        <taxon>Caudoviricetes</taxon>
        <taxon>Herelleviridae</taxon>
        <taxon>Bastillevirinae</taxon>
        <taxon>Bastillevirus</taxon>
        <taxon>Bastillevirus evoli</taxon>
    </lineage>
</organism>